<dbReference type="Gene3D" id="1.10.8.10">
    <property type="entry name" value="DNA helicase RuvA subunit, C-terminal domain"/>
    <property type="match status" value="1"/>
</dbReference>
<organism evidence="8 9">
    <name type="scientific">Candidatus Endolissoclinum faulkneri L5</name>
    <dbReference type="NCBI Taxonomy" id="1401328"/>
    <lineage>
        <taxon>Bacteria</taxon>
        <taxon>Pseudomonadati</taxon>
        <taxon>Pseudomonadota</taxon>
        <taxon>Alphaproteobacteria</taxon>
        <taxon>Rhodospirillales</taxon>
        <taxon>Rhodospirillaceae</taxon>
        <taxon>Candidatus Endolissoclinum</taxon>
    </lineage>
</organism>
<dbReference type="STRING" id="1401328.P856_396"/>
<evidence type="ECO:0000259" key="7">
    <source>
        <dbReference type="Pfam" id="PF17827"/>
    </source>
</evidence>
<dbReference type="InterPro" id="IPR019874">
    <property type="entry name" value="RF_methyltr_PrmC"/>
</dbReference>
<dbReference type="InterPro" id="IPR007848">
    <property type="entry name" value="Small_mtfrase_dom"/>
</dbReference>
<reference evidence="8 9" key="1">
    <citation type="journal article" date="2013" name="PLoS ONE">
        <title>Bacterial endosymbiosis in a chordate host: long-term co-evolution and conservation of secondary metabolism.</title>
        <authorList>
            <person name="Kwan J.C."/>
            <person name="Schmidt E.W."/>
        </authorList>
    </citation>
    <scope>NUCLEOTIDE SEQUENCE [LARGE SCALE GENOMIC DNA]</scope>
    <source>
        <strain evidence="9">faulkneri L5</strain>
    </source>
</reference>
<dbReference type="CDD" id="cd02440">
    <property type="entry name" value="AdoMet_MTases"/>
    <property type="match status" value="1"/>
</dbReference>
<dbReference type="NCBIfam" id="TIGR00536">
    <property type="entry name" value="hemK_fam"/>
    <property type="match status" value="1"/>
</dbReference>
<proteinExistence type="predicted"/>
<evidence type="ECO:0000256" key="1">
    <source>
        <dbReference type="ARBA" id="ARBA00012771"/>
    </source>
</evidence>
<evidence type="ECO:0000313" key="9">
    <source>
        <dbReference type="Proteomes" id="UP000018700"/>
    </source>
</evidence>
<gene>
    <name evidence="8" type="primary">hemK</name>
    <name evidence="8" type="ORF">P856_396</name>
</gene>
<dbReference type="GO" id="GO:0003676">
    <property type="term" value="F:nucleic acid binding"/>
    <property type="evidence" value="ECO:0007669"/>
    <property type="project" value="InterPro"/>
</dbReference>
<dbReference type="SUPFAM" id="SSF53335">
    <property type="entry name" value="S-adenosyl-L-methionine-dependent methyltransferases"/>
    <property type="match status" value="1"/>
</dbReference>
<sequence length="277" mass="30236">MSSIRNVIKFAAADFACAGIDNGRFNARLLLSYLLNRAVWSHEEELLDTKTLKKFQALISRHIAGEPVNKITGQCAFWTLELKVTTDTLDPRPDSETLIEATLEMFINRKSPSRVLDLGTGTGCLLLAALSEFPTATGLGIDNSQAASEVARHNAWMTGLSDRAEIRCQNWNSLQDNQFDLVLSNPPYIAEGEILTLENGVRNYDPINALLGGADGLDAYRALAPVLRRALSYNGITIVELGIGQANAVADIMLQAGLQEVNRKTDLANIPRALVLK</sequence>
<dbReference type="GO" id="GO:0102559">
    <property type="term" value="F:peptide chain release factor N(5)-glutamine methyltransferase activity"/>
    <property type="evidence" value="ECO:0007669"/>
    <property type="project" value="UniProtKB-EC"/>
</dbReference>
<dbReference type="Proteomes" id="UP000018700">
    <property type="component" value="Chromosome"/>
</dbReference>
<feature type="domain" description="Release factor glutamine methyltransferase N-terminal" evidence="7">
    <location>
        <begin position="7"/>
        <end position="73"/>
    </location>
</feature>
<evidence type="ECO:0000256" key="2">
    <source>
        <dbReference type="ARBA" id="ARBA00022603"/>
    </source>
</evidence>
<accession>V9TTX6</accession>
<dbReference type="KEGG" id="efk:P856_396"/>
<evidence type="ECO:0000256" key="5">
    <source>
        <dbReference type="ARBA" id="ARBA00048391"/>
    </source>
</evidence>
<keyword evidence="3 8" id="KW-0808">Transferase</keyword>
<dbReference type="Pfam" id="PF17827">
    <property type="entry name" value="PrmC_N"/>
    <property type="match status" value="1"/>
</dbReference>
<evidence type="ECO:0000256" key="3">
    <source>
        <dbReference type="ARBA" id="ARBA00022679"/>
    </source>
</evidence>
<dbReference type="InterPro" id="IPR029063">
    <property type="entry name" value="SAM-dependent_MTases_sf"/>
</dbReference>
<dbReference type="PATRIC" id="fig|1401328.3.peg.387"/>
<dbReference type="AlphaFoldDB" id="V9TTX6"/>
<keyword evidence="4" id="KW-0949">S-adenosyl-L-methionine</keyword>
<evidence type="ECO:0000256" key="4">
    <source>
        <dbReference type="ARBA" id="ARBA00022691"/>
    </source>
</evidence>
<dbReference type="InterPro" id="IPR004556">
    <property type="entry name" value="HemK-like"/>
</dbReference>
<feature type="domain" description="Methyltransferase small" evidence="6">
    <location>
        <begin position="111"/>
        <end position="192"/>
    </location>
</feature>
<name>V9TTX6_9PROT</name>
<protein>
    <recommendedName>
        <fullName evidence="1">peptide chain release factor N(5)-glutamine methyltransferase</fullName>
        <ecNumber evidence="1">2.1.1.297</ecNumber>
    </recommendedName>
</protein>
<keyword evidence="9" id="KW-1185">Reference proteome</keyword>
<dbReference type="NCBIfam" id="TIGR03534">
    <property type="entry name" value="RF_mod_PrmC"/>
    <property type="match status" value="1"/>
</dbReference>
<dbReference type="InterPro" id="IPR002052">
    <property type="entry name" value="DNA_methylase_N6_adenine_CS"/>
</dbReference>
<dbReference type="OrthoDB" id="9800643at2"/>
<dbReference type="InterPro" id="IPR040758">
    <property type="entry name" value="PrmC_N"/>
</dbReference>
<comment type="catalytic activity">
    <reaction evidence="5">
        <text>L-glutaminyl-[peptide chain release factor] + S-adenosyl-L-methionine = N(5)-methyl-L-glutaminyl-[peptide chain release factor] + S-adenosyl-L-homocysteine + H(+)</text>
        <dbReference type="Rhea" id="RHEA:42896"/>
        <dbReference type="Rhea" id="RHEA-COMP:10271"/>
        <dbReference type="Rhea" id="RHEA-COMP:10272"/>
        <dbReference type="ChEBI" id="CHEBI:15378"/>
        <dbReference type="ChEBI" id="CHEBI:30011"/>
        <dbReference type="ChEBI" id="CHEBI:57856"/>
        <dbReference type="ChEBI" id="CHEBI:59789"/>
        <dbReference type="ChEBI" id="CHEBI:61891"/>
        <dbReference type="EC" id="2.1.1.297"/>
    </reaction>
</comment>
<dbReference type="eggNOG" id="COG2890">
    <property type="taxonomic scope" value="Bacteria"/>
</dbReference>
<dbReference type="HOGENOM" id="CLU_018398_3_1_5"/>
<evidence type="ECO:0000313" key="8">
    <source>
        <dbReference type="EMBL" id="AHC73617.1"/>
    </source>
</evidence>
<dbReference type="PROSITE" id="PS00092">
    <property type="entry name" value="N6_MTASE"/>
    <property type="match status" value="1"/>
</dbReference>
<dbReference type="GO" id="GO:0032259">
    <property type="term" value="P:methylation"/>
    <property type="evidence" value="ECO:0007669"/>
    <property type="project" value="UniProtKB-KW"/>
</dbReference>
<dbReference type="Gene3D" id="3.40.50.150">
    <property type="entry name" value="Vaccinia Virus protein VP39"/>
    <property type="match status" value="1"/>
</dbReference>
<dbReference type="Pfam" id="PF05175">
    <property type="entry name" value="MTS"/>
    <property type="match status" value="1"/>
</dbReference>
<evidence type="ECO:0000259" key="6">
    <source>
        <dbReference type="Pfam" id="PF05175"/>
    </source>
</evidence>
<keyword evidence="2 8" id="KW-0489">Methyltransferase</keyword>
<dbReference type="EC" id="2.1.1.297" evidence="1"/>
<dbReference type="PANTHER" id="PTHR18895:SF74">
    <property type="entry name" value="MTRF1L RELEASE FACTOR GLUTAMINE METHYLTRANSFERASE"/>
    <property type="match status" value="1"/>
</dbReference>
<dbReference type="PANTHER" id="PTHR18895">
    <property type="entry name" value="HEMK METHYLTRANSFERASE"/>
    <property type="match status" value="1"/>
</dbReference>
<dbReference type="RefSeq" id="WP_025300497.1">
    <property type="nucleotide sequence ID" value="NZ_CP006745.1"/>
</dbReference>
<dbReference type="InterPro" id="IPR050320">
    <property type="entry name" value="N5-glutamine_MTase"/>
</dbReference>
<dbReference type="EMBL" id="CP006745">
    <property type="protein sequence ID" value="AHC73617.1"/>
    <property type="molecule type" value="Genomic_DNA"/>
</dbReference>